<feature type="domain" description="C2H2-type" evidence="12">
    <location>
        <begin position="332"/>
        <end position="354"/>
    </location>
</feature>
<dbReference type="AlphaFoldDB" id="V8PGS6"/>
<feature type="domain" description="C2H2-type" evidence="12">
    <location>
        <begin position="220"/>
        <end position="243"/>
    </location>
</feature>
<evidence type="ECO:0000313" key="14">
    <source>
        <dbReference type="Proteomes" id="UP000018936"/>
    </source>
</evidence>
<evidence type="ECO:0000259" key="12">
    <source>
        <dbReference type="PROSITE" id="PS50157"/>
    </source>
</evidence>
<dbReference type="InterPro" id="IPR036236">
    <property type="entry name" value="Znf_C2H2_sf"/>
</dbReference>
<keyword evidence="5" id="KW-0862">Zinc</keyword>
<dbReference type="Pfam" id="PF00096">
    <property type="entry name" value="zf-C2H2"/>
    <property type="match status" value="8"/>
</dbReference>
<keyword evidence="6" id="KW-0805">Transcription regulation</keyword>
<dbReference type="GO" id="GO:0001228">
    <property type="term" value="F:DNA-binding transcription activator activity, RNA polymerase II-specific"/>
    <property type="evidence" value="ECO:0007669"/>
    <property type="project" value="TreeGrafter"/>
</dbReference>
<gene>
    <name evidence="13" type="primary">ZNF226</name>
    <name evidence="13" type="ORF">L345_01082</name>
</gene>
<feature type="domain" description="C2H2-type" evidence="12">
    <location>
        <begin position="304"/>
        <end position="331"/>
    </location>
</feature>
<dbReference type="InterPro" id="IPR013087">
    <property type="entry name" value="Znf_C2H2_type"/>
</dbReference>
<dbReference type="SUPFAM" id="SSF57667">
    <property type="entry name" value="beta-beta-alpha zinc fingers"/>
    <property type="match status" value="6"/>
</dbReference>
<evidence type="ECO:0000256" key="7">
    <source>
        <dbReference type="ARBA" id="ARBA00023125"/>
    </source>
</evidence>
<reference evidence="13 14" key="1">
    <citation type="journal article" date="2013" name="Proc. Natl. Acad. Sci. U.S.A.">
        <title>The king cobra genome reveals dynamic gene evolution and adaptation in the snake venom system.</title>
        <authorList>
            <person name="Vonk F.J."/>
            <person name="Casewell N.R."/>
            <person name="Henkel C.V."/>
            <person name="Heimberg A.M."/>
            <person name="Jansen H.J."/>
            <person name="McCleary R.J."/>
            <person name="Kerkkamp H.M."/>
            <person name="Vos R.A."/>
            <person name="Guerreiro I."/>
            <person name="Calvete J.J."/>
            <person name="Wuster W."/>
            <person name="Woods A.E."/>
            <person name="Logan J.M."/>
            <person name="Harrison R.A."/>
            <person name="Castoe T.A."/>
            <person name="de Koning A.P."/>
            <person name="Pollock D.D."/>
            <person name="Yandell M."/>
            <person name="Calderon D."/>
            <person name="Renjifo C."/>
            <person name="Currier R.B."/>
            <person name="Salgado D."/>
            <person name="Pla D."/>
            <person name="Sanz L."/>
            <person name="Hyder A.S."/>
            <person name="Ribeiro J.M."/>
            <person name="Arntzen J.W."/>
            <person name="van den Thillart G.E."/>
            <person name="Boetzer M."/>
            <person name="Pirovano W."/>
            <person name="Dirks R.P."/>
            <person name="Spaink H.P."/>
            <person name="Duboule D."/>
            <person name="McGlinn E."/>
            <person name="Kini R.M."/>
            <person name="Richardson M.K."/>
        </authorList>
    </citation>
    <scope>NUCLEOTIDE SEQUENCE</scope>
    <source>
        <tissue evidence="13">Blood</tissue>
    </source>
</reference>
<dbReference type="GO" id="GO:0008270">
    <property type="term" value="F:zinc ion binding"/>
    <property type="evidence" value="ECO:0007669"/>
    <property type="project" value="UniProtKB-KW"/>
</dbReference>
<comment type="caution">
    <text evidence="13">The sequence shown here is derived from an EMBL/GenBank/DDBJ whole genome shotgun (WGS) entry which is preliminary data.</text>
</comment>
<keyword evidence="3" id="KW-0677">Repeat</keyword>
<feature type="region of interest" description="Disordered" evidence="11">
    <location>
        <begin position="42"/>
        <end position="63"/>
    </location>
</feature>
<dbReference type="FunFam" id="3.30.160.60:FF:000145">
    <property type="entry name" value="Zinc finger protein 574"/>
    <property type="match status" value="1"/>
</dbReference>
<protein>
    <submittedName>
        <fullName evidence="13">Zinc finger protein</fullName>
    </submittedName>
</protein>
<keyword evidence="9" id="KW-0539">Nucleus</keyword>
<dbReference type="SMART" id="SM00355">
    <property type="entry name" value="ZnF_C2H2"/>
    <property type="match status" value="10"/>
</dbReference>
<feature type="domain" description="C2H2-type" evidence="12">
    <location>
        <begin position="503"/>
        <end position="530"/>
    </location>
</feature>
<dbReference type="PANTHER" id="PTHR24393">
    <property type="entry name" value="ZINC FINGER PROTEIN"/>
    <property type="match status" value="1"/>
</dbReference>
<feature type="non-terminal residue" evidence="13">
    <location>
        <position position="576"/>
    </location>
</feature>
<dbReference type="PROSITE" id="PS00028">
    <property type="entry name" value="ZINC_FINGER_C2H2_1"/>
    <property type="match status" value="10"/>
</dbReference>
<dbReference type="FunFam" id="3.30.160.60:FF:001426">
    <property type="entry name" value="zinc finger protein 784"/>
    <property type="match status" value="1"/>
</dbReference>
<accession>V8PGS6</accession>
<evidence type="ECO:0000256" key="9">
    <source>
        <dbReference type="ARBA" id="ARBA00023242"/>
    </source>
</evidence>
<dbReference type="FunFam" id="3.30.160.60:FF:001498">
    <property type="entry name" value="Zinc finger protein 404"/>
    <property type="match status" value="1"/>
</dbReference>
<feature type="domain" description="C2H2-type" evidence="12">
    <location>
        <begin position="164"/>
        <end position="191"/>
    </location>
</feature>
<feature type="compositionally biased region" description="Basic and acidic residues" evidence="11">
    <location>
        <begin position="364"/>
        <end position="384"/>
    </location>
</feature>
<name>V8PGS6_OPHHA</name>
<dbReference type="GO" id="GO:0000978">
    <property type="term" value="F:RNA polymerase II cis-regulatory region sequence-specific DNA binding"/>
    <property type="evidence" value="ECO:0007669"/>
    <property type="project" value="TreeGrafter"/>
</dbReference>
<keyword evidence="2" id="KW-0479">Metal-binding</keyword>
<feature type="region of interest" description="Disordered" evidence="11">
    <location>
        <begin position="551"/>
        <end position="576"/>
    </location>
</feature>
<evidence type="ECO:0000256" key="1">
    <source>
        <dbReference type="ARBA" id="ARBA00004123"/>
    </source>
</evidence>
<evidence type="ECO:0000256" key="4">
    <source>
        <dbReference type="ARBA" id="ARBA00022771"/>
    </source>
</evidence>
<feature type="domain" description="C2H2-type" evidence="12">
    <location>
        <begin position="192"/>
        <end position="219"/>
    </location>
</feature>
<evidence type="ECO:0000256" key="11">
    <source>
        <dbReference type="SAM" id="MobiDB-lite"/>
    </source>
</evidence>
<feature type="compositionally biased region" description="Basic and acidic residues" evidence="11">
    <location>
        <begin position="563"/>
        <end position="576"/>
    </location>
</feature>
<dbReference type="Gene3D" id="3.30.160.60">
    <property type="entry name" value="Classic Zinc Finger"/>
    <property type="match status" value="10"/>
</dbReference>
<dbReference type="OrthoDB" id="3437960at2759"/>
<dbReference type="PROSITE" id="PS50157">
    <property type="entry name" value="ZINC_FINGER_C2H2_2"/>
    <property type="match status" value="10"/>
</dbReference>
<dbReference type="FunFam" id="3.30.160.60:FF:000557">
    <property type="entry name" value="zinc finger and SCAN domain-containing protein 29"/>
    <property type="match status" value="2"/>
</dbReference>
<evidence type="ECO:0000256" key="3">
    <source>
        <dbReference type="ARBA" id="ARBA00022737"/>
    </source>
</evidence>
<dbReference type="Proteomes" id="UP000018936">
    <property type="component" value="Unassembled WGS sequence"/>
</dbReference>
<feature type="domain" description="C2H2-type" evidence="12">
    <location>
        <begin position="531"/>
        <end position="558"/>
    </location>
</feature>
<keyword evidence="7" id="KW-0238">DNA-binding</keyword>
<keyword evidence="4 10" id="KW-0863">Zinc-finger</keyword>
<evidence type="ECO:0000256" key="10">
    <source>
        <dbReference type="PROSITE-ProRule" id="PRU00042"/>
    </source>
</evidence>
<proteinExistence type="predicted"/>
<feature type="domain" description="C2H2-type" evidence="12">
    <location>
        <begin position="475"/>
        <end position="502"/>
    </location>
</feature>
<dbReference type="PANTHER" id="PTHR24393:SF34">
    <property type="entry name" value="PR_SET DOMAIN 13"/>
    <property type="match status" value="1"/>
</dbReference>
<dbReference type="GO" id="GO:0005634">
    <property type="term" value="C:nucleus"/>
    <property type="evidence" value="ECO:0007669"/>
    <property type="project" value="UniProtKB-SubCell"/>
</dbReference>
<dbReference type="FunFam" id="3.30.160.60:FF:001670">
    <property type="entry name" value="Zinc finger protein 524"/>
    <property type="match status" value="1"/>
</dbReference>
<evidence type="ECO:0000256" key="2">
    <source>
        <dbReference type="ARBA" id="ARBA00022723"/>
    </source>
</evidence>
<sequence length="576" mass="64966">MELQRHPKSIRDPHKLSETLDCLQESKSNVGQHIKLNLGVEGEDVHSSPPKLSRPPAPSPSGTLVQSLNGLPGADRRVHAPGVTTTGLDQGETSRLGHYLLIDSQGLPYTVLVEEGVGTAGSPEGGGSAGTLRKVYSCPVCLRTFEYLSYLQRHSITHSESKPHICRACGKAFKRTSHLERHKYTHSGRKPHQCPICQRRFRDSGELSHHQRVHTGERPYQCEACHMRFGERNTLQRHIRRKHRLQLLPTPNLLLEPQSWLSSSIEALVLPVERPYNCSFCPKRFKRASDRRDHERVHTGERPYECGICGKRFTQSSVLSGHMRIHTGERPFHCSVCFKSFNNGSNFRKHQRIHGPPSGYSEGRAGEKDCDSLSGKKPEQRPKDGIAWQDPASEMDYSEGYSPKATRSPWQLENLDPRSISCNACGPEGCHSLQDQLRSTAQHREDKERPTPGFLFPAHEPSDGHALPMLESKPFLCFACPKQFRRATDLKEHLRVHTGERPFGCSVCGKRFTQSSALTTHRRLHTGEKPFECAVCCRRFNNSSNFAKHRRIHGPDSVGHKNKAVEKELWKDSNDS</sequence>
<evidence type="ECO:0000313" key="13">
    <source>
        <dbReference type="EMBL" id="ETE73077.1"/>
    </source>
</evidence>
<organism evidence="13 14">
    <name type="scientific">Ophiophagus hannah</name>
    <name type="common">King cobra</name>
    <name type="synonym">Naja hannah</name>
    <dbReference type="NCBI Taxonomy" id="8665"/>
    <lineage>
        <taxon>Eukaryota</taxon>
        <taxon>Metazoa</taxon>
        <taxon>Chordata</taxon>
        <taxon>Craniata</taxon>
        <taxon>Vertebrata</taxon>
        <taxon>Euteleostomi</taxon>
        <taxon>Lepidosauria</taxon>
        <taxon>Squamata</taxon>
        <taxon>Bifurcata</taxon>
        <taxon>Unidentata</taxon>
        <taxon>Episquamata</taxon>
        <taxon>Toxicofera</taxon>
        <taxon>Serpentes</taxon>
        <taxon>Colubroidea</taxon>
        <taxon>Elapidae</taxon>
        <taxon>Elapinae</taxon>
        <taxon>Ophiophagus</taxon>
    </lineage>
</organism>
<comment type="subcellular location">
    <subcellularLocation>
        <location evidence="1">Nucleus</location>
    </subcellularLocation>
</comment>
<dbReference type="FunFam" id="3.30.160.60:FF:000325">
    <property type="entry name" value="ZFP90 zinc finger protein"/>
    <property type="match status" value="1"/>
</dbReference>
<dbReference type="EMBL" id="AZIM01000141">
    <property type="protein sequence ID" value="ETE73077.1"/>
    <property type="molecule type" value="Genomic_DNA"/>
</dbReference>
<feature type="region of interest" description="Disordered" evidence="11">
    <location>
        <begin position="348"/>
        <end position="412"/>
    </location>
</feature>
<keyword evidence="8" id="KW-0804">Transcription</keyword>
<evidence type="ECO:0000256" key="8">
    <source>
        <dbReference type="ARBA" id="ARBA00023163"/>
    </source>
</evidence>
<feature type="domain" description="C2H2-type" evidence="12">
    <location>
        <begin position="276"/>
        <end position="303"/>
    </location>
</feature>
<dbReference type="FunFam" id="3.30.160.60:FF:000003">
    <property type="entry name" value="Zinc finger protein 3 homolog"/>
    <property type="match status" value="1"/>
</dbReference>
<dbReference type="Pfam" id="PF12874">
    <property type="entry name" value="zf-met"/>
    <property type="match status" value="1"/>
</dbReference>
<evidence type="ECO:0000256" key="6">
    <source>
        <dbReference type="ARBA" id="ARBA00023015"/>
    </source>
</evidence>
<keyword evidence="14" id="KW-1185">Reference proteome</keyword>
<evidence type="ECO:0000256" key="5">
    <source>
        <dbReference type="ARBA" id="ARBA00022833"/>
    </source>
</evidence>
<feature type="domain" description="C2H2-type" evidence="12">
    <location>
        <begin position="136"/>
        <end position="163"/>
    </location>
</feature>
<dbReference type="FunFam" id="3.30.160.60:FF:000358">
    <property type="entry name" value="zinc finger protein 24"/>
    <property type="match status" value="1"/>
</dbReference>